<evidence type="ECO:0000313" key="1">
    <source>
        <dbReference type="EMBL" id="CAD9443281.1"/>
    </source>
</evidence>
<dbReference type="AlphaFoldDB" id="A0A7S2D553"/>
<accession>A0A7S2D553</accession>
<reference evidence="1" key="1">
    <citation type="submission" date="2021-01" db="EMBL/GenBank/DDBJ databases">
        <authorList>
            <person name="Corre E."/>
            <person name="Pelletier E."/>
            <person name="Niang G."/>
            <person name="Scheremetjew M."/>
            <person name="Finn R."/>
            <person name="Kale V."/>
            <person name="Holt S."/>
            <person name="Cochrane G."/>
            <person name="Meng A."/>
            <person name="Brown T."/>
            <person name="Cohen L."/>
        </authorList>
    </citation>
    <scope>NUCLEOTIDE SEQUENCE</scope>
    <source>
        <strain evidence="1">RCC1693</strain>
    </source>
</reference>
<protein>
    <submittedName>
        <fullName evidence="1">Uncharacterized protein</fullName>
    </submittedName>
</protein>
<name>A0A7S2D553_9STRA</name>
<sequence length="96" mass="9584">MGQLEDRAAVEMGTITTPIGGGIEADVTMGGPVHQATAAEVSIATAVPMGPVGGKGSDPGEVREVEATVVGAAEEVPRNSNVLQVSTPTKGQEAML</sequence>
<dbReference type="EMBL" id="HBGT01029350">
    <property type="protein sequence ID" value="CAD9443281.1"/>
    <property type="molecule type" value="Transcribed_RNA"/>
</dbReference>
<proteinExistence type="predicted"/>
<gene>
    <name evidence="1" type="ORF">FPAR1323_LOCUS15334</name>
</gene>
<organism evidence="1">
    <name type="scientific">Florenciella parvula</name>
    <dbReference type="NCBI Taxonomy" id="236787"/>
    <lineage>
        <taxon>Eukaryota</taxon>
        <taxon>Sar</taxon>
        <taxon>Stramenopiles</taxon>
        <taxon>Ochrophyta</taxon>
        <taxon>Dictyochophyceae</taxon>
        <taxon>Florenciellales</taxon>
        <taxon>Florenciella</taxon>
    </lineage>
</organism>